<dbReference type="Pfam" id="PF00550">
    <property type="entry name" value="PP-binding"/>
    <property type="match status" value="1"/>
</dbReference>
<dbReference type="STRING" id="146020.RMCB_0423"/>
<protein>
    <recommendedName>
        <fullName evidence="1">Carrier domain-containing protein</fullName>
    </recommendedName>
</protein>
<name>A0A117I442_9MYCO</name>
<reference evidence="3" key="1">
    <citation type="journal article" date="2016" name="Genome Announc.">
        <title>Draft Genome Sequences of Five Rapidly Growing Mycobacterium Species, M. thermoresistibile, M. fortuitum subsp. acetamidolyticum, M. canariasense, M. brisbanense, and M. novocastrense.</title>
        <authorList>
            <person name="Katahira K."/>
            <person name="Ogura Y."/>
            <person name="Gotoh Y."/>
            <person name="Hayashi T."/>
        </authorList>
    </citation>
    <scope>NUCLEOTIDE SEQUENCE [LARGE SCALE GENOMIC DNA]</scope>
    <source>
        <strain evidence="3">JCM15654</strain>
    </source>
</reference>
<dbReference type="Gene3D" id="1.10.1200.10">
    <property type="entry name" value="ACP-like"/>
    <property type="match status" value="1"/>
</dbReference>
<gene>
    <name evidence="2" type="ORF">RMCB_0423</name>
</gene>
<evidence type="ECO:0000259" key="1">
    <source>
        <dbReference type="PROSITE" id="PS50075"/>
    </source>
</evidence>
<dbReference type="AlphaFoldDB" id="A0A117I442"/>
<dbReference type="EMBL" id="BCSX01000005">
    <property type="protein sequence ID" value="GAS86327.1"/>
    <property type="molecule type" value="Genomic_DNA"/>
</dbReference>
<dbReference type="Proteomes" id="UP000069620">
    <property type="component" value="Unassembled WGS sequence"/>
</dbReference>
<evidence type="ECO:0000313" key="2">
    <source>
        <dbReference type="EMBL" id="GAS86327.1"/>
    </source>
</evidence>
<dbReference type="InterPro" id="IPR036736">
    <property type="entry name" value="ACP-like_sf"/>
</dbReference>
<comment type="caution">
    <text evidence="2">The sequence shown here is derived from an EMBL/GenBank/DDBJ whole genome shotgun (WGS) entry which is preliminary data.</text>
</comment>
<evidence type="ECO:0000313" key="3">
    <source>
        <dbReference type="Proteomes" id="UP000069620"/>
    </source>
</evidence>
<reference evidence="3" key="2">
    <citation type="submission" date="2016-02" db="EMBL/GenBank/DDBJ databases">
        <title>Draft genome sequence of five rapidly growing Mycobacterium species.</title>
        <authorList>
            <person name="Katahira K."/>
            <person name="Gotou Y."/>
            <person name="Iida K."/>
            <person name="Ogura Y."/>
            <person name="Hayashi T."/>
        </authorList>
    </citation>
    <scope>NUCLEOTIDE SEQUENCE [LARGE SCALE GENOMIC DNA]</scope>
    <source>
        <strain evidence="3">JCM15654</strain>
    </source>
</reference>
<dbReference type="OrthoDB" id="4734113at2"/>
<sequence>MTSPTEQAPSLAAVTDDIIAMIRAEMPIPNLTAESSLLDGGLDSLRVMSLVLRIENRWEIDLDADDADELLTVGDLGRLVLRRITEKQS</sequence>
<organism evidence="2 3">
    <name type="scientific">Mycolicibacterium brisbanense</name>
    <dbReference type="NCBI Taxonomy" id="146020"/>
    <lineage>
        <taxon>Bacteria</taxon>
        <taxon>Bacillati</taxon>
        <taxon>Actinomycetota</taxon>
        <taxon>Actinomycetes</taxon>
        <taxon>Mycobacteriales</taxon>
        <taxon>Mycobacteriaceae</taxon>
        <taxon>Mycolicibacterium</taxon>
    </lineage>
</organism>
<dbReference type="InterPro" id="IPR009081">
    <property type="entry name" value="PP-bd_ACP"/>
</dbReference>
<keyword evidence="3" id="KW-1185">Reference proteome</keyword>
<proteinExistence type="predicted"/>
<dbReference type="SUPFAM" id="SSF47336">
    <property type="entry name" value="ACP-like"/>
    <property type="match status" value="1"/>
</dbReference>
<dbReference type="RefSeq" id="WP_062827429.1">
    <property type="nucleotide sequence ID" value="NZ_BCSX01000005.1"/>
</dbReference>
<feature type="domain" description="Carrier" evidence="1">
    <location>
        <begin position="9"/>
        <end position="84"/>
    </location>
</feature>
<accession>A0A117I442</accession>
<dbReference type="PROSITE" id="PS50075">
    <property type="entry name" value="CARRIER"/>
    <property type="match status" value="1"/>
</dbReference>